<gene>
    <name evidence="2" type="ORF">PLEPLA_LOCUS18596</name>
</gene>
<dbReference type="EMBL" id="CADEAL010001250">
    <property type="protein sequence ID" value="CAB1430614.1"/>
    <property type="molecule type" value="Genomic_DNA"/>
</dbReference>
<dbReference type="AlphaFoldDB" id="A0A9N7UEQ0"/>
<feature type="region of interest" description="Disordered" evidence="1">
    <location>
        <begin position="152"/>
        <end position="186"/>
    </location>
</feature>
<sequence length="186" mass="20335">MGMRQDRMRRTCNLNMALAAEATGRQSRGPQTSAAFGYKHQGWTSTRRIDVTEEALEGREIKEPPAAGPGVCAGWTYEHVTDEQRRQRTIWGYIMETFQWPHKQGTPGTPLSVDSTVWKYAAAAPAQAPTAPTAGRHWGAGALAARLTGAEGGGALKTGQSEEHYNRRTRRKADGAAVKLNESITR</sequence>
<organism evidence="2 3">
    <name type="scientific">Pleuronectes platessa</name>
    <name type="common">European plaice</name>
    <dbReference type="NCBI Taxonomy" id="8262"/>
    <lineage>
        <taxon>Eukaryota</taxon>
        <taxon>Metazoa</taxon>
        <taxon>Chordata</taxon>
        <taxon>Craniata</taxon>
        <taxon>Vertebrata</taxon>
        <taxon>Euteleostomi</taxon>
        <taxon>Actinopterygii</taxon>
        <taxon>Neopterygii</taxon>
        <taxon>Teleostei</taxon>
        <taxon>Neoteleostei</taxon>
        <taxon>Acanthomorphata</taxon>
        <taxon>Carangaria</taxon>
        <taxon>Pleuronectiformes</taxon>
        <taxon>Pleuronectoidei</taxon>
        <taxon>Pleuronectidae</taxon>
        <taxon>Pleuronectes</taxon>
    </lineage>
</organism>
<evidence type="ECO:0000313" key="3">
    <source>
        <dbReference type="Proteomes" id="UP001153269"/>
    </source>
</evidence>
<name>A0A9N7UEQ0_PLEPL</name>
<comment type="caution">
    <text evidence="2">The sequence shown here is derived from an EMBL/GenBank/DDBJ whole genome shotgun (WGS) entry which is preliminary data.</text>
</comment>
<protein>
    <submittedName>
        <fullName evidence="2">Uncharacterized protein</fullName>
    </submittedName>
</protein>
<accession>A0A9N7UEQ0</accession>
<dbReference type="Proteomes" id="UP001153269">
    <property type="component" value="Unassembled WGS sequence"/>
</dbReference>
<evidence type="ECO:0000313" key="2">
    <source>
        <dbReference type="EMBL" id="CAB1430614.1"/>
    </source>
</evidence>
<keyword evidence="3" id="KW-1185">Reference proteome</keyword>
<evidence type="ECO:0000256" key="1">
    <source>
        <dbReference type="SAM" id="MobiDB-lite"/>
    </source>
</evidence>
<reference evidence="2" key="1">
    <citation type="submission" date="2020-03" db="EMBL/GenBank/DDBJ databases">
        <authorList>
            <person name="Weist P."/>
        </authorList>
    </citation>
    <scope>NUCLEOTIDE SEQUENCE</scope>
</reference>
<proteinExistence type="predicted"/>